<gene>
    <name evidence="1" type="ORF">F8M41_012527</name>
</gene>
<name>A0A8H4AT14_GIGMA</name>
<dbReference type="EMBL" id="WTPW01000255">
    <property type="protein sequence ID" value="KAF0529912.1"/>
    <property type="molecule type" value="Genomic_DNA"/>
</dbReference>
<keyword evidence="2" id="KW-1185">Reference proteome</keyword>
<comment type="caution">
    <text evidence="1">The sequence shown here is derived from an EMBL/GenBank/DDBJ whole genome shotgun (WGS) entry which is preliminary data.</text>
</comment>
<dbReference type="Proteomes" id="UP000439903">
    <property type="component" value="Unassembled WGS sequence"/>
</dbReference>
<sequence length="227" mass="26305">MMHFGATTTQHVEGAHSAMKRAIETSGSLTKSFNSLERWLCLHYEEYLLHCKNDSVKIDPLLTRDNKNRLEPLLGTLLFPDKDQANYNYIAKDASSTSFDNFSLKSRLYKIEARYVNFPDEQQKLTLLKRKGRPSGTKWLPTALEHMEAENKKIKIWNAKKKQIKNVDSLQNVSRLNIEALAIAIRGNEDNWNLIKVAMNGQLNKRLEVYKHWLGYDVDLLRQILES</sequence>
<protein>
    <submittedName>
        <fullName evidence="1">Uncharacterized protein</fullName>
    </submittedName>
</protein>
<dbReference type="AlphaFoldDB" id="A0A8H4AT14"/>
<dbReference type="OrthoDB" id="2404523at2759"/>
<reference evidence="1 2" key="1">
    <citation type="journal article" date="2019" name="Environ. Microbiol.">
        <title>At the nexus of three kingdoms: the genome of the mycorrhizal fungus Gigaspora margarita provides insights into plant, endobacterial and fungal interactions.</title>
        <authorList>
            <person name="Venice F."/>
            <person name="Ghignone S."/>
            <person name="Salvioli di Fossalunga A."/>
            <person name="Amselem J."/>
            <person name="Novero M."/>
            <person name="Xianan X."/>
            <person name="Sedzielewska Toro K."/>
            <person name="Morin E."/>
            <person name="Lipzen A."/>
            <person name="Grigoriev I.V."/>
            <person name="Henrissat B."/>
            <person name="Martin F.M."/>
            <person name="Bonfante P."/>
        </authorList>
    </citation>
    <scope>NUCLEOTIDE SEQUENCE [LARGE SCALE GENOMIC DNA]</scope>
    <source>
        <strain evidence="1 2">BEG34</strain>
    </source>
</reference>
<evidence type="ECO:0000313" key="1">
    <source>
        <dbReference type="EMBL" id="KAF0529912.1"/>
    </source>
</evidence>
<evidence type="ECO:0000313" key="2">
    <source>
        <dbReference type="Proteomes" id="UP000439903"/>
    </source>
</evidence>
<proteinExistence type="predicted"/>
<accession>A0A8H4AT14</accession>
<organism evidence="1 2">
    <name type="scientific">Gigaspora margarita</name>
    <dbReference type="NCBI Taxonomy" id="4874"/>
    <lineage>
        <taxon>Eukaryota</taxon>
        <taxon>Fungi</taxon>
        <taxon>Fungi incertae sedis</taxon>
        <taxon>Mucoromycota</taxon>
        <taxon>Glomeromycotina</taxon>
        <taxon>Glomeromycetes</taxon>
        <taxon>Diversisporales</taxon>
        <taxon>Gigasporaceae</taxon>
        <taxon>Gigaspora</taxon>
    </lineage>
</organism>